<proteinExistence type="predicted"/>
<accession>A0AAN8TG00</accession>
<evidence type="ECO:0000313" key="1">
    <source>
        <dbReference type="EMBL" id="KAK6785944.1"/>
    </source>
</evidence>
<dbReference type="AlphaFoldDB" id="A0AAN8TG00"/>
<comment type="caution">
    <text evidence="1">The sequence shown here is derived from an EMBL/GenBank/DDBJ whole genome shotgun (WGS) entry which is preliminary data.</text>
</comment>
<gene>
    <name evidence="1" type="ORF">RDI58_014469</name>
</gene>
<dbReference type="EMBL" id="JBANQN010000006">
    <property type="protein sequence ID" value="KAK6785944.1"/>
    <property type="molecule type" value="Genomic_DNA"/>
</dbReference>
<reference evidence="1 2" key="1">
    <citation type="submission" date="2024-02" db="EMBL/GenBank/DDBJ databases">
        <title>de novo genome assembly of Solanum bulbocastanum strain 11H21.</title>
        <authorList>
            <person name="Hosaka A.J."/>
        </authorList>
    </citation>
    <scope>NUCLEOTIDE SEQUENCE [LARGE SCALE GENOMIC DNA]</scope>
    <source>
        <tissue evidence="1">Young leaves</tissue>
    </source>
</reference>
<organism evidence="1 2">
    <name type="scientific">Solanum bulbocastanum</name>
    <name type="common">Wild potato</name>
    <dbReference type="NCBI Taxonomy" id="147425"/>
    <lineage>
        <taxon>Eukaryota</taxon>
        <taxon>Viridiplantae</taxon>
        <taxon>Streptophyta</taxon>
        <taxon>Embryophyta</taxon>
        <taxon>Tracheophyta</taxon>
        <taxon>Spermatophyta</taxon>
        <taxon>Magnoliopsida</taxon>
        <taxon>eudicotyledons</taxon>
        <taxon>Gunneridae</taxon>
        <taxon>Pentapetalae</taxon>
        <taxon>asterids</taxon>
        <taxon>lamiids</taxon>
        <taxon>Solanales</taxon>
        <taxon>Solanaceae</taxon>
        <taxon>Solanoideae</taxon>
        <taxon>Solaneae</taxon>
        <taxon>Solanum</taxon>
    </lineage>
</organism>
<protein>
    <submittedName>
        <fullName evidence="1">Uncharacterized protein</fullName>
    </submittedName>
</protein>
<dbReference type="Proteomes" id="UP001371456">
    <property type="component" value="Unassembled WGS sequence"/>
</dbReference>
<keyword evidence="2" id="KW-1185">Reference proteome</keyword>
<evidence type="ECO:0000313" key="2">
    <source>
        <dbReference type="Proteomes" id="UP001371456"/>
    </source>
</evidence>
<sequence length="167" mass="19465">MEEEIVILVQHSGGWDNEHNFIVDGLTLKESSNLDTILDEITKILGIYASMDTIEIKYSVKQNYTPMKIYNDRSLRWYLDLSNSIPNNSTSNSSQDMQLVQRVELTQSLMPIHGNYSSDEIEIDNRFHKYIKEGQLYMKKEILQDVVNHIAINENFQFKVKRSSSTR</sequence>
<name>A0AAN8TG00_SOLBU</name>